<name>A0A645IAR7_9ZZZZ</name>
<dbReference type="PANTHER" id="PTHR43489:SF7">
    <property type="entry name" value="3-DEHYDRO-D-GULOSIDE 4-EPIMERASE-RELATED"/>
    <property type="match status" value="1"/>
</dbReference>
<dbReference type="Gene3D" id="3.20.20.150">
    <property type="entry name" value="Divalent-metal-dependent TIM barrel enzymes"/>
    <property type="match status" value="1"/>
</dbReference>
<dbReference type="SUPFAM" id="SSF51658">
    <property type="entry name" value="Xylose isomerase-like"/>
    <property type="match status" value="1"/>
</dbReference>
<evidence type="ECO:0000259" key="2">
    <source>
        <dbReference type="Pfam" id="PF01261"/>
    </source>
</evidence>
<organism evidence="3">
    <name type="scientific">bioreactor metagenome</name>
    <dbReference type="NCBI Taxonomy" id="1076179"/>
    <lineage>
        <taxon>unclassified sequences</taxon>
        <taxon>metagenomes</taxon>
        <taxon>ecological metagenomes</taxon>
    </lineage>
</organism>
<dbReference type="InterPro" id="IPR050417">
    <property type="entry name" value="Sugar_Epim/Isomerase"/>
</dbReference>
<comment type="caution">
    <text evidence="3">The sequence shown here is derived from an EMBL/GenBank/DDBJ whole genome shotgun (WGS) entry which is preliminary data.</text>
</comment>
<reference evidence="3" key="1">
    <citation type="submission" date="2019-08" db="EMBL/GenBank/DDBJ databases">
        <authorList>
            <person name="Kucharzyk K."/>
            <person name="Murdoch R.W."/>
            <person name="Higgins S."/>
            <person name="Loffler F."/>
        </authorList>
    </citation>
    <scope>NUCLEOTIDE SEQUENCE</scope>
</reference>
<proteinExistence type="predicted"/>
<dbReference type="InterPro" id="IPR036237">
    <property type="entry name" value="Xyl_isomerase-like_sf"/>
</dbReference>
<accession>A0A645IAR7</accession>
<dbReference type="AlphaFoldDB" id="A0A645IAR7"/>
<keyword evidence="1" id="KW-0413">Isomerase</keyword>
<dbReference type="PANTHER" id="PTHR43489">
    <property type="entry name" value="ISOMERASE"/>
    <property type="match status" value="1"/>
</dbReference>
<feature type="domain" description="Xylose isomerase-like TIM barrel" evidence="2">
    <location>
        <begin position="2"/>
        <end position="120"/>
    </location>
</feature>
<sequence>MLKELAPYAEKQDVVIGIENIWNKFLLSPLEMRDFIDSIGSPCVQVFLDVGNMVLFGYPQHWIKILNHRIKKVHFKDYRRGANGLSGFVDLLAGDVDWKVVIEAFDRIGYDGWASAEMCPTYAQYTDQMIYNTSAAMDRILRRK</sequence>
<dbReference type="GO" id="GO:0016853">
    <property type="term" value="F:isomerase activity"/>
    <property type="evidence" value="ECO:0007669"/>
    <property type="project" value="UniProtKB-KW"/>
</dbReference>
<evidence type="ECO:0000256" key="1">
    <source>
        <dbReference type="ARBA" id="ARBA00023235"/>
    </source>
</evidence>
<evidence type="ECO:0000313" key="3">
    <source>
        <dbReference type="EMBL" id="MPN47902.1"/>
    </source>
</evidence>
<dbReference type="InterPro" id="IPR013022">
    <property type="entry name" value="Xyl_isomerase-like_TIM-brl"/>
</dbReference>
<protein>
    <recommendedName>
        <fullName evidence="2">Xylose isomerase-like TIM barrel domain-containing protein</fullName>
    </recommendedName>
</protein>
<gene>
    <name evidence="3" type="ORF">SDC9_195506</name>
</gene>
<dbReference type="EMBL" id="VSSQ01109761">
    <property type="protein sequence ID" value="MPN47902.1"/>
    <property type="molecule type" value="Genomic_DNA"/>
</dbReference>
<dbReference type="Pfam" id="PF01261">
    <property type="entry name" value="AP_endonuc_2"/>
    <property type="match status" value="1"/>
</dbReference>